<dbReference type="InterPro" id="IPR006558">
    <property type="entry name" value="LamG-like"/>
</dbReference>
<evidence type="ECO:0000256" key="1">
    <source>
        <dbReference type="ARBA" id="ARBA00022729"/>
    </source>
</evidence>
<keyword evidence="2" id="KW-1015">Disulfide bond</keyword>
<dbReference type="PANTHER" id="PTHR46943:SF1">
    <property type="entry name" value="PENTRAXIN-RELATED PROTEIN PTX3"/>
    <property type="match status" value="1"/>
</dbReference>
<accession>A0ABU7Q880</accession>
<feature type="domain" description="LamG-like jellyroll fold" evidence="4">
    <location>
        <begin position="953"/>
        <end position="1096"/>
    </location>
</feature>
<protein>
    <submittedName>
        <fullName evidence="5">LamG-like jellyroll fold domain-containing protein</fullName>
    </submittedName>
</protein>
<feature type="domain" description="LamG-like jellyroll fold" evidence="4">
    <location>
        <begin position="1172"/>
        <end position="1340"/>
    </location>
</feature>
<sequence length="1360" mass="147292">MRGETRDVFATPDGYLEANEYLRPVRTRVAGEWKPIDTDLARTGDGMVAPKTAALDVAFSGGGNGPMVRLRRAGRELDLSWPAALPTPVLEGNTATYQEVLPEVDLRLSSDVDGFSQLLVVKSSKAAASPDLERLRLKLRTHNIQVHQTTDGGLEAVDNGAKSAVFEASTPLMWDSSDAASQTTAANKPAAPRESSLKNPGIPQQALQGTEADEPGAGESGKLAPVGVDVPTGGQELVLTPDHDVLRGQDTVYPVFIDPQWHSPRSSAWTMASKYWASSPQWKFNGKSTEGLGYCEWSYCNPYDTKRLFYRIPTSRFAGKTVLSAEFVVRNTWSASCSKREVELWRTKDISSSTTWNSQNASGFWIDHLKTYSFAYGYEGCAAGDAEFDVKSAVQEAATKKWSTMTFGLRAGSESDRYAWKRFSDKAFLRVKYNRPPPQIKMSQLLMQYGGQCKRPGDAPRVRTRGQIYANNITDPDRDAISVQFQAAWDSGDGKGTIARWKPGRTTAKKSGSDFAISLPSSLPSNKTISWYVRSYDGAQYSPWSSAGSATSCYFIYDTSIPKAPGLSSGEYPASDPENPDDPWYDGVGHYGEFTLDSTSTDVNRYRYGVNGSPSATNEIDTSNGAAKVVKILPTKPGLNFITAQAFDQAGNASEIRTYQFRVKAGQPERAMWQMDENSGATEEKGTAPPRVAQLHGGTQTGATGVRGSALQLDGTTGYADTDIPVVDTDRGFTVSAWVQLSQVPDHAAVIATQPGNHRPGFELYYSSTYDRWVFNQYTSDSPDAGIARAMADKPGGVKAGEWTHLVGSFDAVEQRLHLFVNGKQVGETTYTSAWNARRGLQIGAGSYNGQPDAFFPGTIDELQIFDKRISDDEVTRLYAKERIGDPGRPAIAIFPLDEEPASTTVTGHGDVLPARLQGGATPGAPGIAGKALSLDGADDYARVGAPHLNTSRSFAVSMWAKLPQTKPSRSAVAIVQGGTYKAGFEIYYSATYDRWVLNQHTSDAPDAGPVRAMQPEGTHAYGNTWAHLVGVHDTVADTLTLYVNGQRADSVQLSGSWYAAGPMFIGAGSYEQIPGNFFPGQIDDVRLYDRPVSAGEVLQLFRQRPQLQGRWNFETASGTPATSPDATPERHAMTLHGNADIGAGMVDDGALQLDGTGDYADTTTVPVDTSGSFTVTGWAQAAATPSNSAALISAEGSQQSAFAVRFEPDEKDPQGLGRWQVTLPDSDATTASVVRVDNEQFYDVRDWNHLALVYDGFAKQARLYVNGELEEIACPDTDGDGEPDDNACADRIPWAENTLTFKATKSLQIGRAKTAGTWGEYWPGAVDDAWAFQGALTDEQVAFLAGHWTDVPTEVPQTE</sequence>
<evidence type="ECO:0000313" key="6">
    <source>
        <dbReference type="Proteomes" id="UP001354709"/>
    </source>
</evidence>
<gene>
    <name evidence="5" type="ORF">V2J94_37785</name>
</gene>
<dbReference type="EMBL" id="JAZBJO010000037">
    <property type="protein sequence ID" value="MEE4597567.1"/>
    <property type="molecule type" value="Genomic_DNA"/>
</dbReference>
<evidence type="ECO:0000313" key="5">
    <source>
        <dbReference type="EMBL" id="MEE4597567.1"/>
    </source>
</evidence>
<dbReference type="Proteomes" id="UP001354709">
    <property type="component" value="Unassembled WGS sequence"/>
</dbReference>
<dbReference type="Gene3D" id="2.60.120.200">
    <property type="match status" value="3"/>
</dbReference>
<keyword evidence="1" id="KW-0732">Signal</keyword>
<comment type="caution">
    <text evidence="5">The sequence shown here is derived from an EMBL/GenBank/DDBJ whole genome shotgun (WGS) entry which is preliminary data.</text>
</comment>
<dbReference type="InterPro" id="IPR042837">
    <property type="entry name" value="PTX3"/>
</dbReference>
<feature type="region of interest" description="Disordered" evidence="3">
    <location>
        <begin position="178"/>
        <end position="229"/>
    </location>
</feature>
<evidence type="ECO:0000259" key="4">
    <source>
        <dbReference type="SMART" id="SM00560"/>
    </source>
</evidence>
<dbReference type="SMART" id="SM00560">
    <property type="entry name" value="LamGL"/>
    <property type="match status" value="3"/>
</dbReference>
<reference evidence="5 6" key="1">
    <citation type="submission" date="2023-11" db="EMBL/GenBank/DDBJ databases">
        <title>30 novel species of actinomycetes from the DSMZ collection.</title>
        <authorList>
            <person name="Nouioui I."/>
        </authorList>
    </citation>
    <scope>NUCLEOTIDE SEQUENCE [LARGE SCALE GENOMIC DNA]</scope>
    <source>
        <strain evidence="5 6">DSM 41524</strain>
    </source>
</reference>
<proteinExistence type="predicted"/>
<evidence type="ECO:0000256" key="3">
    <source>
        <dbReference type="SAM" id="MobiDB-lite"/>
    </source>
</evidence>
<dbReference type="SUPFAM" id="SSF49899">
    <property type="entry name" value="Concanavalin A-like lectins/glucanases"/>
    <property type="match status" value="3"/>
</dbReference>
<dbReference type="InterPro" id="IPR013320">
    <property type="entry name" value="ConA-like_dom_sf"/>
</dbReference>
<name>A0ABU7Q880_9ACTN</name>
<organism evidence="5 6">
    <name type="scientific">Streptomyces asiaticus subsp. ignotus</name>
    <dbReference type="NCBI Taxonomy" id="3098222"/>
    <lineage>
        <taxon>Bacteria</taxon>
        <taxon>Bacillati</taxon>
        <taxon>Actinomycetota</taxon>
        <taxon>Actinomycetes</taxon>
        <taxon>Kitasatosporales</taxon>
        <taxon>Streptomycetaceae</taxon>
        <taxon>Streptomyces</taxon>
        <taxon>Streptomyces violaceusniger group</taxon>
    </lineage>
</organism>
<keyword evidence="6" id="KW-1185">Reference proteome</keyword>
<feature type="domain" description="LamG-like jellyroll fold" evidence="4">
    <location>
        <begin position="731"/>
        <end position="873"/>
    </location>
</feature>
<dbReference type="Pfam" id="PF13385">
    <property type="entry name" value="Laminin_G_3"/>
    <property type="match status" value="3"/>
</dbReference>
<evidence type="ECO:0000256" key="2">
    <source>
        <dbReference type="ARBA" id="ARBA00023157"/>
    </source>
</evidence>
<dbReference type="PANTHER" id="PTHR46943">
    <property type="entry name" value="PENTRAXIN-RELATED PROTEIN PTX3"/>
    <property type="match status" value="1"/>
</dbReference>